<evidence type="ECO:0000256" key="3">
    <source>
        <dbReference type="ARBA" id="ARBA00023163"/>
    </source>
</evidence>
<dbReference type="EMBL" id="CATQJA010002664">
    <property type="protein sequence ID" value="CAJ0582090.1"/>
    <property type="molecule type" value="Genomic_DNA"/>
</dbReference>
<name>A0AA36D749_9BILA</name>
<keyword evidence="3" id="KW-0804">Transcription</keyword>
<protein>
    <recommendedName>
        <fullName evidence="9">Transcription initiation factor TFIID subunit 10</fullName>
    </recommendedName>
</protein>
<dbReference type="CDD" id="cd07982">
    <property type="entry name" value="HFD_TAF10"/>
    <property type="match status" value="1"/>
</dbReference>
<keyword evidence="4" id="KW-0539">Nucleus</keyword>
<organism evidence="7 8">
    <name type="scientific">Mesorhabditis spiculigera</name>
    <dbReference type="NCBI Taxonomy" id="96644"/>
    <lineage>
        <taxon>Eukaryota</taxon>
        <taxon>Metazoa</taxon>
        <taxon>Ecdysozoa</taxon>
        <taxon>Nematoda</taxon>
        <taxon>Chromadorea</taxon>
        <taxon>Rhabditida</taxon>
        <taxon>Rhabditina</taxon>
        <taxon>Rhabditomorpha</taxon>
        <taxon>Rhabditoidea</taxon>
        <taxon>Rhabditidae</taxon>
        <taxon>Mesorhabditinae</taxon>
        <taxon>Mesorhabditis</taxon>
    </lineage>
</organism>
<evidence type="ECO:0000256" key="6">
    <source>
        <dbReference type="SAM" id="MobiDB-lite"/>
    </source>
</evidence>
<comment type="similarity">
    <text evidence="5">Belongs to the TAF10 family.</text>
</comment>
<comment type="caution">
    <text evidence="7">The sequence shown here is derived from an EMBL/GenBank/DDBJ whole genome shotgun (WGS) entry which is preliminary data.</text>
</comment>
<evidence type="ECO:0000256" key="5">
    <source>
        <dbReference type="ARBA" id="ARBA00025730"/>
    </source>
</evidence>
<dbReference type="InterPro" id="IPR003923">
    <property type="entry name" value="TAF10"/>
</dbReference>
<sequence length="266" mass="29022">MEAGESYSAASSSTQFLGFVPPAGFAGPGQGSEFHRTTTMPGSVQDNRKHMLAPIGDSQMLGFDPSAMLLDHSGQLANAHLPPVMDDIRHPIQPTLMQPDPAYMIRHDMQHRAGDGPSTFNSMAMLSEPSLQEVRQNVQRPLNDAQLSVLNQTATTDPGADLREFVNALDDFVPVIPDSVTQYYMGKAGVSNCDPRIVRLISLATQKFVSDIALDCMQQARMKGLGVGPSKKASSNKDVKYTLTNEILDPVLKEYGMKISRAPYFH</sequence>
<proteinExistence type="inferred from homology"/>
<keyword evidence="2" id="KW-0805">Transcription regulation</keyword>
<dbReference type="GO" id="GO:0006367">
    <property type="term" value="P:transcription initiation at RNA polymerase II promoter"/>
    <property type="evidence" value="ECO:0007669"/>
    <property type="project" value="TreeGrafter"/>
</dbReference>
<dbReference type="GO" id="GO:1990841">
    <property type="term" value="F:promoter-specific chromatin binding"/>
    <property type="evidence" value="ECO:0007669"/>
    <property type="project" value="TreeGrafter"/>
</dbReference>
<evidence type="ECO:0008006" key="9">
    <source>
        <dbReference type="Google" id="ProtNLM"/>
    </source>
</evidence>
<evidence type="ECO:0000256" key="1">
    <source>
        <dbReference type="ARBA" id="ARBA00004123"/>
    </source>
</evidence>
<evidence type="ECO:0000256" key="4">
    <source>
        <dbReference type="ARBA" id="ARBA00023242"/>
    </source>
</evidence>
<feature type="non-terminal residue" evidence="7">
    <location>
        <position position="266"/>
    </location>
</feature>
<dbReference type="GO" id="GO:0000124">
    <property type="term" value="C:SAGA complex"/>
    <property type="evidence" value="ECO:0007669"/>
    <property type="project" value="TreeGrafter"/>
</dbReference>
<gene>
    <name evidence="7" type="ORF">MSPICULIGERA_LOCUS20233</name>
</gene>
<dbReference type="PANTHER" id="PTHR21242">
    <property type="entry name" value="TRANSCRIPTION INITIATION FACTOR TFIID SUBUNIT 10"/>
    <property type="match status" value="1"/>
</dbReference>
<dbReference type="GO" id="GO:0005669">
    <property type="term" value="C:transcription factor TFIID complex"/>
    <property type="evidence" value="ECO:0007669"/>
    <property type="project" value="TreeGrafter"/>
</dbReference>
<reference evidence="7" key="1">
    <citation type="submission" date="2023-06" db="EMBL/GenBank/DDBJ databases">
        <authorList>
            <person name="Delattre M."/>
        </authorList>
    </citation>
    <scope>NUCLEOTIDE SEQUENCE</scope>
    <source>
        <strain evidence="7">AF72</strain>
    </source>
</reference>
<comment type="subcellular location">
    <subcellularLocation>
        <location evidence="1">Nucleus</location>
    </subcellularLocation>
</comment>
<dbReference type="GO" id="GO:0016251">
    <property type="term" value="F:RNA polymerase II general transcription initiation factor activity"/>
    <property type="evidence" value="ECO:0007669"/>
    <property type="project" value="TreeGrafter"/>
</dbReference>
<evidence type="ECO:0000313" key="7">
    <source>
        <dbReference type="EMBL" id="CAJ0582090.1"/>
    </source>
</evidence>
<dbReference type="AlphaFoldDB" id="A0AA36D749"/>
<accession>A0AA36D749</accession>
<dbReference type="Pfam" id="PF03540">
    <property type="entry name" value="TAF10"/>
    <property type="match status" value="1"/>
</dbReference>
<feature type="region of interest" description="Disordered" evidence="6">
    <location>
        <begin position="21"/>
        <end position="44"/>
    </location>
</feature>
<dbReference type="PANTHER" id="PTHR21242:SF0">
    <property type="entry name" value="TRANSCRIPTION INITIATION FACTOR TFIID SUBUNIT 10"/>
    <property type="match status" value="1"/>
</dbReference>
<dbReference type="PRINTS" id="PR01443">
    <property type="entry name" value="TFIID30KDSUB"/>
</dbReference>
<dbReference type="Proteomes" id="UP001177023">
    <property type="component" value="Unassembled WGS sequence"/>
</dbReference>
<evidence type="ECO:0000313" key="8">
    <source>
        <dbReference type="Proteomes" id="UP001177023"/>
    </source>
</evidence>
<evidence type="ECO:0000256" key="2">
    <source>
        <dbReference type="ARBA" id="ARBA00023015"/>
    </source>
</evidence>
<keyword evidence="8" id="KW-1185">Reference proteome</keyword>